<evidence type="ECO:0000256" key="1">
    <source>
        <dbReference type="ARBA" id="ARBA00009934"/>
    </source>
</evidence>
<sequence length="662" mass="72934">MNVLVYSGPGTSVESVKCCVDTLRRLLSPYYCVLAVGGDVICNEPWMSSTSLLTIPGGADLPYCKELGEKGNSIITKFVRQGGRYAGFCAGAYYASTRVEFAVGDPSMEVSGSRDLKFFPGVTRGPAFRGFAYGKDTGITAANIKVVNGEPFASYFNGGPCFVDAKSMGNGVEVLAEYEGPIDVEGDSKGSKEHAAAAVYCSVGKGCAFLAGFHPEYGPSYLKTVYAKSERRNRVTEVIDQSENGRLKFLAGVFKKMGLTVNEGDTVPAIPRLSRLKLTSSRPERLKMIVQSMVENIGLDENNILQGSNDPFRICDSRERTFKAEYEANVDGDQDEEQDLNKVVKVMDVYYDGSYPDPRETPHFNHKLYFDELSTNEMGQVLQYGEVVTSTSTMLEKNYNLLRYLPHGTISVATVQVAGRGRGNNVWVNPAGVLAVSGILRIPVKALSPNSPIVFIQYLVSLAMVEAIREYGPGYEEMPVRMKWPNDIYGRKEGSNDTGVPSDYIKLAGILLNTNIMDDVFYSVFGIGTNVSNAAPTISLNLVLEALNEARVMQGKSRLPPYTMEKLLARFMGKVEDMFHTFYYRGFGAFEDLYYRRWLHSDTVVTIQDQPGRAQVRGISLENGMLVVEKLDAGGRPSGEKLELQPDGNSFDMMNGMLKKKE</sequence>
<dbReference type="Pfam" id="PF03099">
    <property type="entry name" value="BPL_LplA_LipB"/>
    <property type="match status" value="1"/>
</dbReference>
<dbReference type="CDD" id="cd03144">
    <property type="entry name" value="GATase1_ScBLP_like"/>
    <property type="match status" value="1"/>
</dbReference>
<evidence type="ECO:0000256" key="2">
    <source>
        <dbReference type="ARBA" id="ARBA00022598"/>
    </source>
</evidence>
<dbReference type="Proteomes" id="UP000761534">
    <property type="component" value="Unassembled WGS sequence"/>
</dbReference>
<dbReference type="InterPro" id="IPR045864">
    <property type="entry name" value="aa-tRNA-synth_II/BPL/LPL"/>
</dbReference>
<keyword evidence="2" id="KW-0436">Ligase</keyword>
<dbReference type="Gene3D" id="3.40.50.880">
    <property type="match status" value="1"/>
</dbReference>
<proteinExistence type="inferred from homology"/>
<evidence type="ECO:0000313" key="4">
    <source>
        <dbReference type="EMBL" id="KAA8902300.1"/>
    </source>
</evidence>
<dbReference type="CDD" id="cd16442">
    <property type="entry name" value="BPL"/>
    <property type="match status" value="1"/>
</dbReference>
<dbReference type="EMBL" id="SWFS01000467">
    <property type="protein sequence ID" value="KAA8902300.1"/>
    <property type="molecule type" value="Genomic_DNA"/>
</dbReference>
<evidence type="ECO:0000313" key="5">
    <source>
        <dbReference type="Proteomes" id="UP000761534"/>
    </source>
</evidence>
<organism evidence="4 5">
    <name type="scientific">Trichomonascus ciferrii</name>
    <dbReference type="NCBI Taxonomy" id="44093"/>
    <lineage>
        <taxon>Eukaryota</taxon>
        <taxon>Fungi</taxon>
        <taxon>Dikarya</taxon>
        <taxon>Ascomycota</taxon>
        <taxon>Saccharomycotina</taxon>
        <taxon>Dipodascomycetes</taxon>
        <taxon>Dipodascales</taxon>
        <taxon>Trichomonascaceae</taxon>
        <taxon>Trichomonascus</taxon>
        <taxon>Trichomonascus ciferrii complex</taxon>
    </lineage>
</organism>
<accession>A0A642UNF1</accession>
<gene>
    <name evidence="4" type="ORF">TRICI_005902</name>
</gene>
<dbReference type="AlphaFoldDB" id="A0A642UNF1"/>
<dbReference type="InterPro" id="IPR004408">
    <property type="entry name" value="Biotin_CoA_COase_ligase"/>
</dbReference>
<dbReference type="PROSITE" id="PS51733">
    <property type="entry name" value="BPL_LPL_CATALYTIC"/>
    <property type="match status" value="1"/>
</dbReference>
<dbReference type="InterPro" id="IPR019197">
    <property type="entry name" value="Biotin-prot_ligase_N"/>
</dbReference>
<comment type="similarity">
    <text evidence="1">Belongs to the biotin--protein ligase family.</text>
</comment>
<dbReference type="InterPro" id="IPR004143">
    <property type="entry name" value="BPL_LPL_catalytic"/>
</dbReference>
<dbReference type="VEuPathDB" id="FungiDB:TRICI_005902"/>
<name>A0A642UNF1_9ASCO</name>
<evidence type="ECO:0000259" key="3">
    <source>
        <dbReference type="PROSITE" id="PS51733"/>
    </source>
</evidence>
<dbReference type="OrthoDB" id="10250105at2759"/>
<feature type="domain" description="BPL/LPL catalytic" evidence="3">
    <location>
        <begin position="367"/>
        <end position="583"/>
    </location>
</feature>
<dbReference type="SUPFAM" id="SSF55681">
    <property type="entry name" value="Class II aaRS and biotin synthetases"/>
    <property type="match status" value="1"/>
</dbReference>
<dbReference type="InterPro" id="IPR029062">
    <property type="entry name" value="Class_I_gatase-like"/>
</dbReference>
<protein>
    <recommendedName>
        <fullName evidence="3">BPL/LPL catalytic domain-containing protein</fullName>
    </recommendedName>
</protein>
<dbReference type="SUPFAM" id="SSF52317">
    <property type="entry name" value="Class I glutamine amidotransferase-like"/>
    <property type="match status" value="2"/>
</dbReference>
<dbReference type="PANTHER" id="PTHR12835:SF5">
    <property type="entry name" value="BIOTIN--PROTEIN LIGASE"/>
    <property type="match status" value="1"/>
</dbReference>
<dbReference type="PANTHER" id="PTHR12835">
    <property type="entry name" value="BIOTIN PROTEIN LIGASE"/>
    <property type="match status" value="1"/>
</dbReference>
<dbReference type="GO" id="GO:0004077">
    <property type="term" value="F:biotin--[biotin carboxyl-carrier protein] ligase activity"/>
    <property type="evidence" value="ECO:0007669"/>
    <property type="project" value="InterPro"/>
</dbReference>
<reference evidence="4" key="1">
    <citation type="journal article" date="2019" name="G3 (Bethesda)">
        <title>Genome Assemblies of Two Rare Opportunistic Yeast Pathogens: Diutina rugosa (syn. Candida rugosa) and Trichomonascus ciferrii (syn. Candida ciferrii).</title>
        <authorList>
            <person name="Mixao V."/>
            <person name="Saus E."/>
            <person name="Hansen A.P."/>
            <person name="Lass-Florl C."/>
            <person name="Gabaldon T."/>
        </authorList>
    </citation>
    <scope>NUCLEOTIDE SEQUENCE</scope>
    <source>
        <strain evidence="4">CBS 4856</strain>
    </source>
</reference>
<dbReference type="GO" id="GO:0005737">
    <property type="term" value="C:cytoplasm"/>
    <property type="evidence" value="ECO:0007669"/>
    <property type="project" value="TreeGrafter"/>
</dbReference>
<dbReference type="Gene3D" id="3.30.930.10">
    <property type="entry name" value="Bira Bifunctional Protein, Domain 2"/>
    <property type="match status" value="1"/>
</dbReference>
<comment type="caution">
    <text evidence="4">The sequence shown here is derived from an EMBL/GenBank/DDBJ whole genome shotgun (WGS) entry which is preliminary data.</text>
</comment>
<keyword evidence="5" id="KW-1185">Reference proteome</keyword>
<dbReference type="Pfam" id="PF09825">
    <property type="entry name" value="BPL_N"/>
    <property type="match status" value="1"/>
</dbReference>